<keyword evidence="4" id="KW-0233">DNA recombination</keyword>
<keyword evidence="2" id="KW-0229">DNA integration</keyword>
<evidence type="ECO:0000256" key="4">
    <source>
        <dbReference type="ARBA" id="ARBA00023172"/>
    </source>
</evidence>
<dbReference type="InterPro" id="IPR010998">
    <property type="entry name" value="Integrase_recombinase_N"/>
</dbReference>
<evidence type="ECO:0000259" key="6">
    <source>
        <dbReference type="PROSITE" id="PS51898"/>
    </source>
</evidence>
<dbReference type="Pfam" id="PF00589">
    <property type="entry name" value="Phage_integrase"/>
    <property type="match status" value="1"/>
</dbReference>
<dbReference type="InterPro" id="IPR013762">
    <property type="entry name" value="Integrase-like_cat_sf"/>
</dbReference>
<dbReference type="eggNOG" id="COG0582">
    <property type="taxonomic scope" value="Bacteria"/>
</dbReference>
<dbReference type="Proteomes" id="UP000002077">
    <property type="component" value="Chromosome"/>
</dbReference>
<evidence type="ECO:0000256" key="5">
    <source>
        <dbReference type="PROSITE-ProRule" id="PRU01248"/>
    </source>
</evidence>
<evidence type="ECO:0000256" key="1">
    <source>
        <dbReference type="ARBA" id="ARBA00008857"/>
    </source>
</evidence>
<dbReference type="GO" id="GO:0003677">
    <property type="term" value="F:DNA binding"/>
    <property type="evidence" value="ECO:0007669"/>
    <property type="project" value="UniProtKB-UniRule"/>
</dbReference>
<gene>
    <name evidence="8" type="ordered locus">cauri_1966</name>
</gene>
<dbReference type="InterPro" id="IPR044068">
    <property type="entry name" value="CB"/>
</dbReference>
<evidence type="ECO:0008006" key="10">
    <source>
        <dbReference type="Google" id="ProtNLM"/>
    </source>
</evidence>
<protein>
    <recommendedName>
        <fullName evidence="10">Site-specific integrase</fullName>
    </recommendedName>
</protein>
<feature type="domain" description="Tyr recombinase" evidence="6">
    <location>
        <begin position="171"/>
        <end position="391"/>
    </location>
</feature>
<evidence type="ECO:0000256" key="2">
    <source>
        <dbReference type="ARBA" id="ARBA00022908"/>
    </source>
</evidence>
<evidence type="ECO:0000313" key="8">
    <source>
        <dbReference type="EMBL" id="ACP33559.1"/>
    </source>
</evidence>
<dbReference type="Pfam" id="PF14659">
    <property type="entry name" value="Phage_int_SAM_3"/>
    <property type="match status" value="1"/>
</dbReference>
<dbReference type="Gene3D" id="1.10.150.130">
    <property type="match status" value="1"/>
</dbReference>
<organism evidence="8 9">
    <name type="scientific">Corynebacterium aurimucosum (strain ATCC 700975 / DSM 44827 / CIP 107346 / CN-1)</name>
    <name type="common">Corynebacterium nigricans</name>
    <dbReference type="NCBI Taxonomy" id="548476"/>
    <lineage>
        <taxon>Bacteria</taxon>
        <taxon>Bacillati</taxon>
        <taxon>Actinomycetota</taxon>
        <taxon>Actinomycetes</taxon>
        <taxon>Mycobacteriales</taxon>
        <taxon>Corynebacteriaceae</taxon>
        <taxon>Corynebacterium</taxon>
    </lineage>
</organism>
<accession>C3PIA5</accession>
<dbReference type="PROSITE" id="PS51898">
    <property type="entry name" value="TYR_RECOMBINASE"/>
    <property type="match status" value="1"/>
</dbReference>
<evidence type="ECO:0000256" key="3">
    <source>
        <dbReference type="ARBA" id="ARBA00023125"/>
    </source>
</evidence>
<dbReference type="HOGENOM" id="CLU_027562_17_1_11"/>
<dbReference type="InterPro" id="IPR050090">
    <property type="entry name" value="Tyrosine_recombinase_XerCD"/>
</dbReference>
<proteinExistence type="inferred from homology"/>
<comment type="similarity">
    <text evidence="1">Belongs to the 'phage' integrase family.</text>
</comment>
<dbReference type="RefSeq" id="WP_010191139.1">
    <property type="nucleotide sequence ID" value="NC_012590.1"/>
</dbReference>
<dbReference type="EMBL" id="CP001601">
    <property type="protein sequence ID" value="ACP33559.1"/>
    <property type="molecule type" value="Genomic_DNA"/>
</dbReference>
<dbReference type="OrthoDB" id="4326943at2"/>
<dbReference type="InterPro" id="IPR011010">
    <property type="entry name" value="DNA_brk_join_enz"/>
</dbReference>
<dbReference type="PROSITE" id="PS51900">
    <property type="entry name" value="CB"/>
    <property type="match status" value="1"/>
</dbReference>
<sequence>MPQVRNIGDLNFDKKKEVYYRIIDLGHRPNGNRWRVRVTAKTKQRLAAKVKAKLKELEDGTYQAGTTPTLNEWWAYWCDNIAYHRVRPRVLDNYRSYGRNHIPHIGRNRIDQLTPEHVRHLHKKMRQGGASDRTIQAVHATLSKCLKDAVHEGKITVNPCDRMDRPKANSVPREAYSKAEAKAILTTMAGDSPMMRARWALALTMAVRQGECLGLEWDRVDLDRGLVDLSWQVQRIPWVHGEGCECGSKVTAARCPKRRPDVAPGYEHRPCHKGLWFVRPKTARSSRVLPMSNVFHAAMVELHQGQESGLVFHDEGKPILNKVDDAAWYELCERAGVRRMVLHTARHTVISHLLDAGVDAELIRQFAGHSTLLSTRHYLHSSEDAMRDALEKLD</sequence>
<dbReference type="GeneID" id="31924606"/>
<dbReference type="GO" id="GO:0015074">
    <property type="term" value="P:DNA integration"/>
    <property type="evidence" value="ECO:0007669"/>
    <property type="project" value="UniProtKB-KW"/>
</dbReference>
<reference evidence="8 9" key="1">
    <citation type="journal article" date="2010" name="BMC Genomics">
        <title>Complete genome sequence and lifestyle of black-pigmented Corynebacterium aurimucosum ATCC 700975 (formerly C. nigricans CN-1) isolated from a vaginal swab of a woman with spontaneous abortion.</title>
        <authorList>
            <person name="Trost E."/>
            <person name="Gotker S."/>
            <person name="Schneider J."/>
            <person name="Schneiker-Bekel S."/>
            <person name="Szczepanowski R."/>
            <person name="Tilker A."/>
            <person name="Viehoever P."/>
            <person name="Arnold W."/>
            <person name="Bekel T."/>
            <person name="Blom J."/>
            <person name="Gartemann K.H."/>
            <person name="Linke B."/>
            <person name="Goesmann A."/>
            <person name="Puhler A."/>
            <person name="Shukla S.K."/>
            <person name="Tauch A."/>
        </authorList>
    </citation>
    <scope>NUCLEOTIDE SEQUENCE [LARGE SCALE GENOMIC DNA]</scope>
    <source>
        <strain evidence="9">ATCC 700975 / DSM 44827 / CIP 107346 / CN-1</strain>
    </source>
</reference>
<dbReference type="GO" id="GO:0006310">
    <property type="term" value="P:DNA recombination"/>
    <property type="evidence" value="ECO:0007669"/>
    <property type="project" value="UniProtKB-KW"/>
</dbReference>
<dbReference type="Gene3D" id="1.10.443.10">
    <property type="entry name" value="Intergrase catalytic core"/>
    <property type="match status" value="1"/>
</dbReference>
<dbReference type="STRING" id="548476.cauri_1966"/>
<evidence type="ECO:0000259" key="7">
    <source>
        <dbReference type="PROSITE" id="PS51900"/>
    </source>
</evidence>
<feature type="domain" description="Core-binding (CB)" evidence="7">
    <location>
        <begin position="64"/>
        <end position="150"/>
    </location>
</feature>
<dbReference type="AlphaFoldDB" id="C3PIA5"/>
<dbReference type="KEGG" id="car:cauri_1966"/>
<dbReference type="InterPro" id="IPR002104">
    <property type="entry name" value="Integrase_catalytic"/>
</dbReference>
<evidence type="ECO:0000313" key="9">
    <source>
        <dbReference type="Proteomes" id="UP000002077"/>
    </source>
</evidence>
<dbReference type="PANTHER" id="PTHR30349">
    <property type="entry name" value="PHAGE INTEGRASE-RELATED"/>
    <property type="match status" value="1"/>
</dbReference>
<keyword evidence="3 5" id="KW-0238">DNA-binding</keyword>
<keyword evidence="9" id="KW-1185">Reference proteome</keyword>
<dbReference type="SUPFAM" id="SSF56349">
    <property type="entry name" value="DNA breaking-rejoining enzymes"/>
    <property type="match status" value="1"/>
</dbReference>
<dbReference type="PANTHER" id="PTHR30349:SF41">
    <property type="entry name" value="INTEGRASE_RECOMBINASE PROTEIN MJ0367-RELATED"/>
    <property type="match status" value="1"/>
</dbReference>
<name>C3PIA5_CORA7</name>
<dbReference type="InterPro" id="IPR004107">
    <property type="entry name" value="Integrase_SAM-like_N"/>
</dbReference>